<keyword evidence="3" id="KW-1185">Reference proteome</keyword>
<dbReference type="EMBL" id="BAABBB010000015">
    <property type="protein sequence ID" value="GAA3539951.1"/>
    <property type="molecule type" value="Genomic_DNA"/>
</dbReference>
<feature type="transmembrane region" description="Helical" evidence="1">
    <location>
        <begin position="97"/>
        <end position="116"/>
    </location>
</feature>
<name>A0ABP6VSA0_9ACTN</name>
<reference evidence="3" key="1">
    <citation type="journal article" date="2019" name="Int. J. Syst. Evol. Microbiol.">
        <title>The Global Catalogue of Microorganisms (GCM) 10K type strain sequencing project: providing services to taxonomists for standard genome sequencing and annotation.</title>
        <authorList>
            <consortium name="The Broad Institute Genomics Platform"/>
            <consortium name="The Broad Institute Genome Sequencing Center for Infectious Disease"/>
            <person name="Wu L."/>
            <person name="Ma J."/>
        </authorList>
    </citation>
    <scope>NUCLEOTIDE SEQUENCE [LARGE SCALE GENOMIC DNA]</scope>
    <source>
        <strain evidence="3">JCM 17460</strain>
    </source>
</reference>
<accession>A0ABP6VSA0</accession>
<proteinExistence type="predicted"/>
<evidence type="ECO:0000313" key="3">
    <source>
        <dbReference type="Proteomes" id="UP001500301"/>
    </source>
</evidence>
<dbReference type="Proteomes" id="UP001500301">
    <property type="component" value="Unassembled WGS sequence"/>
</dbReference>
<comment type="caution">
    <text evidence="2">The sequence shown here is derived from an EMBL/GenBank/DDBJ whole genome shotgun (WGS) entry which is preliminary data.</text>
</comment>
<evidence type="ECO:0000313" key="2">
    <source>
        <dbReference type="EMBL" id="GAA3539951.1"/>
    </source>
</evidence>
<protein>
    <submittedName>
        <fullName evidence="2">Uncharacterized protein</fullName>
    </submittedName>
</protein>
<feature type="transmembrane region" description="Helical" evidence="1">
    <location>
        <begin position="72"/>
        <end position="91"/>
    </location>
</feature>
<feature type="transmembrane region" description="Helical" evidence="1">
    <location>
        <begin position="172"/>
        <end position="196"/>
    </location>
</feature>
<feature type="transmembrane region" description="Helical" evidence="1">
    <location>
        <begin position="205"/>
        <end position="228"/>
    </location>
</feature>
<feature type="transmembrane region" description="Helical" evidence="1">
    <location>
        <begin position="41"/>
        <end position="60"/>
    </location>
</feature>
<keyword evidence="1" id="KW-0812">Transmembrane</keyword>
<sequence>MRRGPLALWSSLVLAVGITTASAYGLSAPDAYRDLPDATVLGARAQDVCSVAVAGLLVLLVRRPVLSPRGHLVRLGLLAYVAYSYAIYLTGVPMNRVFLVYVAIELAAGAALLDGLARLRGAAWTRVSRPLERGTGWTLVGVAVLFALLWLSTLAPYALGGAAPDPEGVGGTAYPVFVLDLVVVLPCIAAVGALLLRGRRIGGPLAVVALIKVITLFTALWAGVGAALVTGEPVHLGPDAAPSVLLLVASAWLVARWLRELHADRRRFLRPRLWE</sequence>
<keyword evidence="1" id="KW-1133">Transmembrane helix</keyword>
<keyword evidence="1" id="KW-0472">Membrane</keyword>
<feature type="transmembrane region" description="Helical" evidence="1">
    <location>
        <begin position="240"/>
        <end position="258"/>
    </location>
</feature>
<feature type="transmembrane region" description="Helical" evidence="1">
    <location>
        <begin position="137"/>
        <end position="160"/>
    </location>
</feature>
<evidence type="ECO:0000256" key="1">
    <source>
        <dbReference type="SAM" id="Phobius"/>
    </source>
</evidence>
<gene>
    <name evidence="2" type="ORF">GCM10022263_29270</name>
</gene>
<organism evidence="2 3">
    <name type="scientific">Nocardioides daeguensis</name>
    <dbReference type="NCBI Taxonomy" id="908359"/>
    <lineage>
        <taxon>Bacteria</taxon>
        <taxon>Bacillati</taxon>
        <taxon>Actinomycetota</taxon>
        <taxon>Actinomycetes</taxon>
        <taxon>Propionibacteriales</taxon>
        <taxon>Nocardioidaceae</taxon>
        <taxon>Nocardioides</taxon>
    </lineage>
</organism>